<gene>
    <name evidence="3" type="ORF">AMTR_s00010p00152350</name>
</gene>
<organism evidence="3 4">
    <name type="scientific">Amborella trichopoda</name>
    <dbReference type="NCBI Taxonomy" id="13333"/>
    <lineage>
        <taxon>Eukaryota</taxon>
        <taxon>Viridiplantae</taxon>
        <taxon>Streptophyta</taxon>
        <taxon>Embryophyta</taxon>
        <taxon>Tracheophyta</taxon>
        <taxon>Spermatophyta</taxon>
        <taxon>Magnoliopsida</taxon>
        <taxon>Amborellales</taxon>
        <taxon>Amborellaceae</taxon>
        <taxon>Amborella</taxon>
    </lineage>
</organism>
<dbReference type="Proteomes" id="UP000017836">
    <property type="component" value="Unassembled WGS sequence"/>
</dbReference>
<feature type="compositionally biased region" description="Basic and acidic residues" evidence="2">
    <location>
        <begin position="17"/>
        <end position="26"/>
    </location>
</feature>
<feature type="region of interest" description="Disordered" evidence="2">
    <location>
        <begin position="1"/>
        <end position="26"/>
    </location>
</feature>
<dbReference type="OrthoDB" id="640742at2759"/>
<evidence type="ECO:0000313" key="4">
    <source>
        <dbReference type="Proteomes" id="UP000017836"/>
    </source>
</evidence>
<accession>W1NF78</accession>
<evidence type="ECO:0008006" key="5">
    <source>
        <dbReference type="Google" id="ProtNLM"/>
    </source>
</evidence>
<dbReference type="PANTHER" id="PTHR31495:SF1">
    <property type="entry name" value="INACTIVE PEROXYGENASE-LIKE PROTEIN-RELATED"/>
    <property type="match status" value="1"/>
</dbReference>
<dbReference type="Gramene" id="ERM94136">
    <property type="protein sequence ID" value="ERM94136"/>
    <property type="gene ID" value="AMTR_s00010p00152350"/>
</dbReference>
<comment type="similarity">
    <text evidence="1">Belongs to the caleosin family.</text>
</comment>
<evidence type="ECO:0000256" key="2">
    <source>
        <dbReference type="SAM" id="MobiDB-lite"/>
    </source>
</evidence>
<feature type="compositionally biased region" description="Polar residues" evidence="2">
    <location>
        <begin position="1"/>
        <end position="14"/>
    </location>
</feature>
<sequence>MASFSKNPYLQTSGPRDPGKEAHEPEEMSALQKHVGFFDRNNDGIVYPWETLKGFRAIGAGLLLSSVSALFINGGLSYKTLPGKIPSPLLPIYIKNIHKGKHPSDSGVYDKEGRFVESKFEEIFRKYALTHPDALTYDELGAMLKGNREPNDTAGWIAAQTEWKTLYNLCKDERGLLPKETIRSVYDGGLFHRMEKQRASKVKK</sequence>
<dbReference type="GO" id="GO:0005509">
    <property type="term" value="F:calcium ion binding"/>
    <property type="evidence" value="ECO:0000318"/>
    <property type="project" value="GO_Central"/>
</dbReference>
<dbReference type="InterPro" id="IPR007736">
    <property type="entry name" value="Caleosin-related"/>
</dbReference>
<dbReference type="Pfam" id="PF05042">
    <property type="entry name" value="Caleosin"/>
    <property type="match status" value="1"/>
</dbReference>
<dbReference type="AlphaFoldDB" id="W1NF78"/>
<dbReference type="PANTHER" id="PTHR31495">
    <property type="entry name" value="PEROXYGENASE 3-RELATED"/>
    <property type="match status" value="1"/>
</dbReference>
<dbReference type="GO" id="GO:0004497">
    <property type="term" value="F:monooxygenase activity"/>
    <property type="evidence" value="ECO:0000318"/>
    <property type="project" value="GO_Central"/>
</dbReference>
<dbReference type="HOGENOM" id="CLU_062049_2_1_1"/>
<dbReference type="STRING" id="13333.W1NF78"/>
<dbReference type="EMBL" id="KI397513">
    <property type="protein sequence ID" value="ERM94136.1"/>
    <property type="molecule type" value="Genomic_DNA"/>
</dbReference>
<evidence type="ECO:0000256" key="1">
    <source>
        <dbReference type="ARBA" id="ARBA00006765"/>
    </source>
</evidence>
<protein>
    <recommendedName>
        <fullName evidence="5">EF-hand domain-containing protein</fullName>
    </recommendedName>
</protein>
<dbReference type="OMA" id="RPGINDD"/>
<dbReference type="KEGG" id="atr:18422345"/>
<keyword evidence="4" id="KW-1185">Reference proteome</keyword>
<dbReference type="InterPro" id="IPR011992">
    <property type="entry name" value="EF-hand-dom_pair"/>
</dbReference>
<dbReference type="eggNOG" id="ENOG502QTJ2">
    <property type="taxonomic scope" value="Eukaryota"/>
</dbReference>
<dbReference type="SUPFAM" id="SSF47473">
    <property type="entry name" value="EF-hand"/>
    <property type="match status" value="1"/>
</dbReference>
<name>W1NF78_AMBTC</name>
<proteinExistence type="inferred from homology"/>
<reference evidence="4" key="1">
    <citation type="journal article" date="2013" name="Science">
        <title>The Amborella genome and the evolution of flowering plants.</title>
        <authorList>
            <consortium name="Amborella Genome Project"/>
        </authorList>
    </citation>
    <scope>NUCLEOTIDE SEQUENCE [LARGE SCALE GENOMIC DNA]</scope>
</reference>
<evidence type="ECO:0000313" key="3">
    <source>
        <dbReference type="EMBL" id="ERM94136.1"/>
    </source>
</evidence>